<reference evidence="6 7" key="1">
    <citation type="submission" date="2019-02" db="EMBL/GenBank/DDBJ databases">
        <title>Deep-cultivation of Planctomycetes and their phenomic and genomic characterization uncovers novel biology.</title>
        <authorList>
            <person name="Wiegand S."/>
            <person name="Jogler M."/>
            <person name="Boedeker C."/>
            <person name="Pinto D."/>
            <person name="Vollmers J."/>
            <person name="Rivas-Marin E."/>
            <person name="Kohn T."/>
            <person name="Peeters S.H."/>
            <person name="Heuer A."/>
            <person name="Rast P."/>
            <person name="Oberbeckmann S."/>
            <person name="Bunk B."/>
            <person name="Jeske O."/>
            <person name="Meyerdierks A."/>
            <person name="Storesund J.E."/>
            <person name="Kallscheuer N."/>
            <person name="Luecker S."/>
            <person name="Lage O.M."/>
            <person name="Pohl T."/>
            <person name="Merkel B.J."/>
            <person name="Hornburger P."/>
            <person name="Mueller R.-W."/>
            <person name="Bruemmer F."/>
            <person name="Labrenz M."/>
            <person name="Spormann A.M."/>
            <person name="Op Den Camp H."/>
            <person name="Overmann J."/>
            <person name="Amann R."/>
            <person name="Jetten M.S.M."/>
            <person name="Mascher T."/>
            <person name="Medema M.H."/>
            <person name="Devos D.P."/>
            <person name="Kaster A.-K."/>
            <person name="Ovreas L."/>
            <person name="Rohde M."/>
            <person name="Galperin M.Y."/>
            <person name="Jogler C."/>
        </authorList>
    </citation>
    <scope>NUCLEOTIDE SEQUENCE [LARGE SCALE GENOMIC DNA]</scope>
    <source>
        <strain evidence="6 7">Pla52o</strain>
    </source>
</reference>
<gene>
    <name evidence="6" type="ORF">Pla52o_42320</name>
</gene>
<evidence type="ECO:0000256" key="5">
    <source>
        <dbReference type="ARBA" id="ARBA00022490"/>
    </source>
</evidence>
<dbReference type="AlphaFoldDB" id="A0A5C6CAF8"/>
<dbReference type="PANTHER" id="PTHR10954:SF23">
    <property type="entry name" value="RIBONUCLEASE"/>
    <property type="match status" value="1"/>
</dbReference>
<dbReference type="GO" id="GO:0005737">
    <property type="term" value="C:cytoplasm"/>
    <property type="evidence" value="ECO:0007669"/>
    <property type="project" value="UniProtKB-SubCell"/>
</dbReference>
<comment type="subcellular location">
    <subcellularLocation>
        <location evidence="2">Cytoplasm</location>
    </subcellularLocation>
</comment>
<comment type="function">
    <text evidence="1">Endonuclease that specifically degrades the RNA of RNA-DNA hybrids.</text>
</comment>
<evidence type="ECO:0000256" key="3">
    <source>
        <dbReference type="ARBA" id="ARBA00008378"/>
    </source>
</evidence>
<keyword evidence="7" id="KW-1185">Reference proteome</keyword>
<evidence type="ECO:0000256" key="1">
    <source>
        <dbReference type="ARBA" id="ARBA00004065"/>
    </source>
</evidence>
<dbReference type="Gene3D" id="3.30.420.10">
    <property type="entry name" value="Ribonuclease H-like superfamily/Ribonuclease H"/>
    <property type="match status" value="2"/>
</dbReference>
<dbReference type="InterPro" id="IPR001352">
    <property type="entry name" value="RNase_HII/HIII"/>
</dbReference>
<protein>
    <recommendedName>
        <fullName evidence="4">Ribonuclease HIII</fullName>
    </recommendedName>
</protein>
<accession>A0A5C6CAF8</accession>
<dbReference type="Proteomes" id="UP000316304">
    <property type="component" value="Unassembled WGS sequence"/>
</dbReference>
<dbReference type="GO" id="GO:0032299">
    <property type="term" value="C:ribonuclease H2 complex"/>
    <property type="evidence" value="ECO:0007669"/>
    <property type="project" value="TreeGrafter"/>
</dbReference>
<organism evidence="6 7">
    <name type="scientific">Novipirellula galeiformis</name>
    <dbReference type="NCBI Taxonomy" id="2528004"/>
    <lineage>
        <taxon>Bacteria</taxon>
        <taxon>Pseudomonadati</taxon>
        <taxon>Planctomycetota</taxon>
        <taxon>Planctomycetia</taxon>
        <taxon>Pirellulales</taxon>
        <taxon>Pirellulaceae</taxon>
        <taxon>Novipirellula</taxon>
    </lineage>
</organism>
<evidence type="ECO:0000256" key="2">
    <source>
        <dbReference type="ARBA" id="ARBA00004496"/>
    </source>
</evidence>
<evidence type="ECO:0000313" key="6">
    <source>
        <dbReference type="EMBL" id="TWU21198.1"/>
    </source>
</evidence>
<dbReference type="GO" id="GO:0043137">
    <property type="term" value="P:DNA replication, removal of RNA primer"/>
    <property type="evidence" value="ECO:0007669"/>
    <property type="project" value="TreeGrafter"/>
</dbReference>
<dbReference type="PANTHER" id="PTHR10954">
    <property type="entry name" value="RIBONUCLEASE H2 SUBUNIT A"/>
    <property type="match status" value="1"/>
</dbReference>
<evidence type="ECO:0000256" key="4">
    <source>
        <dbReference type="ARBA" id="ARBA00021407"/>
    </source>
</evidence>
<name>A0A5C6CAF8_9BACT</name>
<evidence type="ECO:0000313" key="7">
    <source>
        <dbReference type="Proteomes" id="UP000316304"/>
    </source>
</evidence>
<dbReference type="GO" id="GO:0006298">
    <property type="term" value="P:mismatch repair"/>
    <property type="evidence" value="ECO:0007669"/>
    <property type="project" value="TreeGrafter"/>
</dbReference>
<dbReference type="GO" id="GO:0004523">
    <property type="term" value="F:RNA-DNA hybrid ribonuclease activity"/>
    <property type="evidence" value="ECO:0007669"/>
    <property type="project" value="InterPro"/>
</dbReference>
<keyword evidence="5" id="KW-0963">Cytoplasm</keyword>
<dbReference type="OrthoDB" id="5498373at2"/>
<dbReference type="RefSeq" id="WP_146596290.1">
    <property type="nucleotide sequence ID" value="NZ_SJPT01000007.1"/>
</dbReference>
<dbReference type="SUPFAM" id="SSF53098">
    <property type="entry name" value="Ribonuclease H-like"/>
    <property type="match status" value="1"/>
</dbReference>
<proteinExistence type="inferred from homology"/>
<comment type="similarity">
    <text evidence="3">Belongs to the RNase HII family. RnhC subfamily.</text>
</comment>
<sequence>MLLIAVDEAGYGPKLGPLVVAATAWQVPDATLDHEAANTDDAISNCFAPLRTPLRCGDLKVVVDDSKKLFKSRAHDPLAVLHAVVSCCKHWCGDGELDFKPWLKKIARGDGPSLRQAEWLRDLRGNRSVAAADAQGVIQHWGQAGAVLQHVALRILTARQFNQVIARGMNKSDLLSDTALRLVCDVLDRDPTETNVHVYCDRHGGRQFYGAVLQQIWPDWRLRVVSESKRESRYELGSGERTMQIRFTVKGDSFPPVAMSSIHAKYLRELMMNALNAFFAKHAAAGQTIRPTAGYPVDADRFLLETAEMIERLGIDPSHLIRCR</sequence>
<dbReference type="GO" id="GO:0003723">
    <property type="term" value="F:RNA binding"/>
    <property type="evidence" value="ECO:0007669"/>
    <property type="project" value="InterPro"/>
</dbReference>
<dbReference type="EMBL" id="SJPT01000007">
    <property type="protein sequence ID" value="TWU21198.1"/>
    <property type="molecule type" value="Genomic_DNA"/>
</dbReference>
<dbReference type="InterPro" id="IPR036397">
    <property type="entry name" value="RNaseH_sf"/>
</dbReference>
<comment type="caution">
    <text evidence="6">The sequence shown here is derived from an EMBL/GenBank/DDBJ whole genome shotgun (WGS) entry which is preliminary data.</text>
</comment>
<dbReference type="InterPro" id="IPR012337">
    <property type="entry name" value="RNaseH-like_sf"/>
</dbReference>